<keyword evidence="2" id="KW-1133">Transmembrane helix</keyword>
<evidence type="ECO:0000313" key="4">
    <source>
        <dbReference type="EMBL" id="WUO47149.1"/>
    </source>
</evidence>
<feature type="transmembrane region" description="Helical" evidence="2">
    <location>
        <begin position="33"/>
        <end position="54"/>
    </location>
</feature>
<reference evidence="4" key="1">
    <citation type="submission" date="2022-10" db="EMBL/GenBank/DDBJ databases">
        <title>The complete genomes of actinobacterial strains from the NBC collection.</title>
        <authorList>
            <person name="Joergensen T.S."/>
            <person name="Alvarez Arevalo M."/>
            <person name="Sterndorff E.B."/>
            <person name="Faurdal D."/>
            <person name="Vuksanovic O."/>
            <person name="Mourched A.-S."/>
            <person name="Charusanti P."/>
            <person name="Shaw S."/>
            <person name="Blin K."/>
            <person name="Weber T."/>
        </authorList>
    </citation>
    <scope>NUCLEOTIDE SEQUENCE</scope>
    <source>
        <strain evidence="4">NBC_00283</strain>
    </source>
</reference>
<feature type="compositionally biased region" description="Basic residues" evidence="1">
    <location>
        <begin position="22"/>
        <end position="35"/>
    </location>
</feature>
<evidence type="ECO:0000256" key="2">
    <source>
        <dbReference type="SAM" id="Phobius"/>
    </source>
</evidence>
<evidence type="ECO:0000313" key="5">
    <source>
        <dbReference type="Proteomes" id="UP001432075"/>
    </source>
</evidence>
<protein>
    <submittedName>
        <fullName evidence="4">DUF3152 domain-containing protein</fullName>
    </submittedName>
</protein>
<keyword evidence="2" id="KW-0472">Membrane</keyword>
<dbReference type="Proteomes" id="UP001432075">
    <property type="component" value="Chromosome"/>
</dbReference>
<dbReference type="RefSeq" id="WP_328776023.1">
    <property type="nucleotide sequence ID" value="NZ_CP108057.1"/>
</dbReference>
<organism evidence="4 5">
    <name type="scientific">Streptomyces goshikiensis</name>
    <dbReference type="NCBI Taxonomy" id="1942"/>
    <lineage>
        <taxon>Bacteria</taxon>
        <taxon>Bacillati</taxon>
        <taxon>Actinomycetota</taxon>
        <taxon>Actinomycetes</taxon>
        <taxon>Kitasatosporales</taxon>
        <taxon>Streptomycetaceae</taxon>
        <taxon>Streptomyces</taxon>
    </lineage>
</organism>
<proteinExistence type="predicted"/>
<gene>
    <name evidence="4" type="ORF">OHU17_15530</name>
</gene>
<feature type="domain" description="DUF3152" evidence="3">
    <location>
        <begin position="136"/>
        <end position="302"/>
    </location>
</feature>
<feature type="region of interest" description="Disordered" evidence="1">
    <location>
        <begin position="57"/>
        <end position="162"/>
    </location>
</feature>
<name>A0ABZ1RKV9_9ACTN</name>
<dbReference type="Pfam" id="PF11350">
    <property type="entry name" value="DUF3152"/>
    <property type="match status" value="1"/>
</dbReference>
<keyword evidence="2" id="KW-0812">Transmembrane</keyword>
<dbReference type="SUPFAM" id="SSF55486">
    <property type="entry name" value="Metalloproteases ('zincins'), catalytic domain"/>
    <property type="match status" value="1"/>
</dbReference>
<feature type="compositionally biased region" description="Low complexity" evidence="1">
    <location>
        <begin position="75"/>
        <end position="143"/>
    </location>
</feature>
<sequence>MPAGHTTGRSSSRSTGAPATRAGRRAAERRKRLRRTVMGSAALVALMGTAYALAPASGTKAVADGRSAPESGAEAGPSPTAGGVVGGAPSAQGGQGPTAPSAATSGTPGSASSPAGTPSGGASASASSSPSASASAPVPTTGPGTFGASSASGQPQGKGPVRRWRVEVEEGSGVDPDTAARSVEAILGDERGWIKDPAYGFQLAGAGQPVDFTVKIATPTTTDRLCEVVTPELKGETNCRAGHTVVVNLKRWQKGSPQFSGPVEEYRALIVNHEVGHEIGREHETCPGPGQPAPAMMQQIKGLLGCTANAWPFDRKGTYLSGPRVL</sequence>
<feature type="compositionally biased region" description="Low complexity" evidence="1">
    <location>
        <begin position="1"/>
        <end position="21"/>
    </location>
</feature>
<feature type="region of interest" description="Disordered" evidence="1">
    <location>
        <begin position="1"/>
        <end position="36"/>
    </location>
</feature>
<dbReference type="EMBL" id="CP108057">
    <property type="protein sequence ID" value="WUO47149.1"/>
    <property type="molecule type" value="Genomic_DNA"/>
</dbReference>
<evidence type="ECO:0000259" key="3">
    <source>
        <dbReference type="Pfam" id="PF11350"/>
    </source>
</evidence>
<dbReference type="InterPro" id="IPR022603">
    <property type="entry name" value="DUF3152"/>
</dbReference>
<keyword evidence="5" id="KW-1185">Reference proteome</keyword>
<evidence type="ECO:0000256" key="1">
    <source>
        <dbReference type="SAM" id="MobiDB-lite"/>
    </source>
</evidence>
<accession>A0ABZ1RKV9</accession>